<organism evidence="2 3">
    <name type="scientific">Nocardioides bigeumensis</name>
    <dbReference type="NCBI Taxonomy" id="433657"/>
    <lineage>
        <taxon>Bacteria</taxon>
        <taxon>Bacillati</taxon>
        <taxon>Actinomycetota</taxon>
        <taxon>Actinomycetes</taxon>
        <taxon>Propionibacteriales</taxon>
        <taxon>Nocardioidaceae</taxon>
        <taxon>Nocardioides</taxon>
    </lineage>
</organism>
<evidence type="ECO:0000256" key="1">
    <source>
        <dbReference type="SAM" id="MobiDB-lite"/>
    </source>
</evidence>
<accession>A0ABP5JMS5</accession>
<protein>
    <submittedName>
        <fullName evidence="2">Uncharacterized protein</fullName>
    </submittedName>
</protein>
<dbReference type="EMBL" id="BAAAQQ010000004">
    <property type="protein sequence ID" value="GAA2120133.1"/>
    <property type="molecule type" value="Genomic_DNA"/>
</dbReference>
<keyword evidence="3" id="KW-1185">Reference proteome</keyword>
<evidence type="ECO:0000313" key="2">
    <source>
        <dbReference type="EMBL" id="GAA2120133.1"/>
    </source>
</evidence>
<proteinExistence type="predicted"/>
<gene>
    <name evidence="2" type="ORF">GCM10009843_13380</name>
</gene>
<sequence>MNITTTILTVGTALRHAEASSVPVQVLCGTTWMTGHVIGLDGEGVALYTPDEETLVIRISGISAVRMKAPVSSAREERVRSQYDMGFPHHTPDDLSNLGVEPMPSPARVAEEKPVVSPYPVGHPARASSR</sequence>
<reference evidence="3" key="1">
    <citation type="journal article" date="2019" name="Int. J. Syst. Evol. Microbiol.">
        <title>The Global Catalogue of Microorganisms (GCM) 10K type strain sequencing project: providing services to taxonomists for standard genome sequencing and annotation.</title>
        <authorList>
            <consortium name="The Broad Institute Genomics Platform"/>
            <consortium name="The Broad Institute Genome Sequencing Center for Infectious Disease"/>
            <person name="Wu L."/>
            <person name="Ma J."/>
        </authorList>
    </citation>
    <scope>NUCLEOTIDE SEQUENCE [LARGE SCALE GENOMIC DNA]</scope>
    <source>
        <strain evidence="3">JCM 16021</strain>
    </source>
</reference>
<dbReference type="Proteomes" id="UP001500575">
    <property type="component" value="Unassembled WGS sequence"/>
</dbReference>
<evidence type="ECO:0000313" key="3">
    <source>
        <dbReference type="Proteomes" id="UP001500575"/>
    </source>
</evidence>
<name>A0ABP5JMS5_9ACTN</name>
<feature type="region of interest" description="Disordered" evidence="1">
    <location>
        <begin position="84"/>
        <end position="130"/>
    </location>
</feature>
<comment type="caution">
    <text evidence="2">The sequence shown here is derived from an EMBL/GenBank/DDBJ whole genome shotgun (WGS) entry which is preliminary data.</text>
</comment>
<dbReference type="RefSeq" id="WP_344302896.1">
    <property type="nucleotide sequence ID" value="NZ_BAAAQQ010000004.1"/>
</dbReference>